<dbReference type="GO" id="GO:0009279">
    <property type="term" value="C:cell outer membrane"/>
    <property type="evidence" value="ECO:0007669"/>
    <property type="project" value="UniProtKB-SubCell"/>
</dbReference>
<comment type="subcellular location">
    <subcellularLocation>
        <location evidence="1">Cell outer membrane</location>
    </subcellularLocation>
</comment>
<dbReference type="InterPro" id="IPR012944">
    <property type="entry name" value="SusD_RagB_dom"/>
</dbReference>
<evidence type="ECO:0000313" key="8">
    <source>
        <dbReference type="EMBL" id="MBO8474539.1"/>
    </source>
</evidence>
<reference evidence="8" key="1">
    <citation type="submission" date="2020-10" db="EMBL/GenBank/DDBJ databases">
        <authorList>
            <person name="Gilroy R."/>
        </authorList>
    </citation>
    <scope>NUCLEOTIDE SEQUENCE</scope>
    <source>
        <strain evidence="8">B1-13419</strain>
    </source>
</reference>
<evidence type="ECO:0000259" key="6">
    <source>
        <dbReference type="Pfam" id="PF07980"/>
    </source>
</evidence>
<dbReference type="EMBL" id="JADIMD010000066">
    <property type="protein sequence ID" value="MBO8474539.1"/>
    <property type="molecule type" value="Genomic_DNA"/>
</dbReference>
<comment type="similarity">
    <text evidence="2">Belongs to the SusD family.</text>
</comment>
<evidence type="ECO:0000256" key="2">
    <source>
        <dbReference type="ARBA" id="ARBA00006275"/>
    </source>
</evidence>
<evidence type="ECO:0000256" key="4">
    <source>
        <dbReference type="ARBA" id="ARBA00023136"/>
    </source>
</evidence>
<accession>A0A9D9IKM7</accession>
<gene>
    <name evidence="8" type="ORF">IAB91_04520</name>
</gene>
<sequence>MKKTFIILCIGAVLCSCTKYLDIKPYGQTIPQTAEEFSALLHYHLDLIDQGEETILGNISSVCDYECYTDNLEAILQSYPKGNYIPLYIGDQLNDKQLYYSNLYAVIRDCNIIIDGLEERNTQVGKDVLGTAHAIRGVCYYNLLRNFCEPAVNNGNGLGVPVVTHFDMEDRVLRSTISQTVQQAESDMLAAISYDISDEIYRFNSDVMRGYLARLYFWAGNWSNAIVYARQVLEKYPLLSGNAYLSMMQEATTMTGNMLIKSCIHSDKRAEYNSAMDYVACRPVSKSLVGLYDADKENDIRYSLSFSNRRILTKNAFSCLRSAEMQLILAESLYHDNDTEGALSALNEFRRNRITGVIDYTMETLPAVNEDDIIKEDALGNSMTPLLYAILNERRKEFFMEGDRWYELKRNGRPEMWTTKNGLKYTTFEYMYTFPLPVEDIELVEGLVQNPGYDEAI</sequence>
<proteinExistence type="inferred from homology"/>
<dbReference type="Pfam" id="PF14322">
    <property type="entry name" value="SusD-like_3"/>
    <property type="match status" value="1"/>
</dbReference>
<evidence type="ECO:0000256" key="1">
    <source>
        <dbReference type="ARBA" id="ARBA00004442"/>
    </source>
</evidence>
<reference evidence="8" key="2">
    <citation type="journal article" date="2021" name="PeerJ">
        <title>Extensive microbial diversity within the chicken gut microbiome revealed by metagenomics and culture.</title>
        <authorList>
            <person name="Gilroy R."/>
            <person name="Ravi A."/>
            <person name="Getino M."/>
            <person name="Pursley I."/>
            <person name="Horton D.L."/>
            <person name="Alikhan N.F."/>
            <person name="Baker D."/>
            <person name="Gharbi K."/>
            <person name="Hall N."/>
            <person name="Watson M."/>
            <person name="Adriaenssens E.M."/>
            <person name="Foster-Nyarko E."/>
            <person name="Jarju S."/>
            <person name="Secka A."/>
            <person name="Antonio M."/>
            <person name="Oren A."/>
            <person name="Chaudhuri R.R."/>
            <person name="La Ragione R."/>
            <person name="Hildebrand F."/>
            <person name="Pallen M.J."/>
        </authorList>
    </citation>
    <scope>NUCLEOTIDE SEQUENCE</scope>
    <source>
        <strain evidence="8">B1-13419</strain>
    </source>
</reference>
<organism evidence="8 9">
    <name type="scientific">Candidatus Cryptobacteroides faecigallinarum</name>
    <dbReference type="NCBI Taxonomy" id="2840763"/>
    <lineage>
        <taxon>Bacteria</taxon>
        <taxon>Pseudomonadati</taxon>
        <taxon>Bacteroidota</taxon>
        <taxon>Bacteroidia</taxon>
        <taxon>Bacteroidales</taxon>
        <taxon>Candidatus Cryptobacteroides</taxon>
    </lineage>
</organism>
<name>A0A9D9IKM7_9BACT</name>
<dbReference type="AlphaFoldDB" id="A0A9D9IKM7"/>
<keyword evidence="5" id="KW-0998">Cell outer membrane</keyword>
<dbReference type="Proteomes" id="UP000823757">
    <property type="component" value="Unassembled WGS sequence"/>
</dbReference>
<dbReference type="InterPro" id="IPR033985">
    <property type="entry name" value="SusD-like_N"/>
</dbReference>
<keyword evidence="4" id="KW-0472">Membrane</keyword>
<dbReference type="InterPro" id="IPR011990">
    <property type="entry name" value="TPR-like_helical_dom_sf"/>
</dbReference>
<feature type="domain" description="RagB/SusD" evidence="6">
    <location>
        <begin position="312"/>
        <end position="453"/>
    </location>
</feature>
<evidence type="ECO:0000256" key="3">
    <source>
        <dbReference type="ARBA" id="ARBA00022729"/>
    </source>
</evidence>
<dbReference type="PROSITE" id="PS51257">
    <property type="entry name" value="PROKAR_LIPOPROTEIN"/>
    <property type="match status" value="1"/>
</dbReference>
<feature type="domain" description="SusD-like N-terminal" evidence="7">
    <location>
        <begin position="19"/>
        <end position="216"/>
    </location>
</feature>
<evidence type="ECO:0000313" key="9">
    <source>
        <dbReference type="Proteomes" id="UP000823757"/>
    </source>
</evidence>
<evidence type="ECO:0000259" key="7">
    <source>
        <dbReference type="Pfam" id="PF14322"/>
    </source>
</evidence>
<keyword evidence="3" id="KW-0732">Signal</keyword>
<dbReference type="Gene3D" id="1.25.40.390">
    <property type="match status" value="2"/>
</dbReference>
<dbReference type="Pfam" id="PF07980">
    <property type="entry name" value="SusD_RagB"/>
    <property type="match status" value="1"/>
</dbReference>
<evidence type="ECO:0000256" key="5">
    <source>
        <dbReference type="ARBA" id="ARBA00023237"/>
    </source>
</evidence>
<protein>
    <submittedName>
        <fullName evidence="8">RagB/SusD family nutrient uptake outer membrane protein</fullName>
    </submittedName>
</protein>
<dbReference type="SUPFAM" id="SSF48452">
    <property type="entry name" value="TPR-like"/>
    <property type="match status" value="1"/>
</dbReference>
<comment type="caution">
    <text evidence="8">The sequence shown here is derived from an EMBL/GenBank/DDBJ whole genome shotgun (WGS) entry which is preliminary data.</text>
</comment>